<dbReference type="GO" id="GO:0016020">
    <property type="term" value="C:membrane"/>
    <property type="evidence" value="ECO:0007669"/>
    <property type="project" value="UniProtKB-SubCell"/>
</dbReference>
<dbReference type="AlphaFoldDB" id="A0A816ZJB0"/>
<dbReference type="SUPFAM" id="SSF81321">
    <property type="entry name" value="Family A G protein-coupled receptor-like"/>
    <property type="match status" value="1"/>
</dbReference>
<name>A0A816ZJB0_9BILA</name>
<keyword evidence="4 5" id="KW-0472">Membrane</keyword>
<keyword evidence="3 5" id="KW-1133">Transmembrane helix</keyword>
<sequence length="165" mass="18597">MFLVNIGNLMAGLLLRIMISGFKLDWTLISPVYCKLRWYGLQFGVLTSFACTCLAAIDQYMCTNARLEWGQWSTADVAHRLIIIMTITCLLHGVPYLIYFNLVRAPIAGEISCTSDNLAFRQYHTYGYLIILADAPLIMTCIFGLLAHNNVHQLAHRTVPLVNVL</sequence>
<evidence type="ECO:0000256" key="3">
    <source>
        <dbReference type="ARBA" id="ARBA00022989"/>
    </source>
</evidence>
<evidence type="ECO:0000256" key="2">
    <source>
        <dbReference type="ARBA" id="ARBA00022692"/>
    </source>
</evidence>
<evidence type="ECO:0000313" key="7">
    <source>
        <dbReference type="EMBL" id="CAF2079870.1"/>
    </source>
</evidence>
<keyword evidence="2 5" id="KW-0812">Transmembrane</keyword>
<accession>A0A816ZJB0</accession>
<comment type="caution">
    <text evidence="8">The sequence shown here is derived from an EMBL/GenBank/DDBJ whole genome shotgun (WGS) entry which is preliminary data.</text>
</comment>
<feature type="transmembrane region" description="Helical" evidence="5">
    <location>
        <begin position="77"/>
        <end position="99"/>
    </location>
</feature>
<evidence type="ECO:0000256" key="1">
    <source>
        <dbReference type="ARBA" id="ARBA00004370"/>
    </source>
</evidence>
<gene>
    <name evidence="8" type="ORF">WKI299_LOCUS34940</name>
    <name evidence="7" type="ORF">XDN619_LOCUS14421</name>
</gene>
<reference evidence="8" key="1">
    <citation type="submission" date="2021-02" db="EMBL/GenBank/DDBJ databases">
        <authorList>
            <person name="Nowell W R."/>
        </authorList>
    </citation>
    <scope>NUCLEOTIDE SEQUENCE</scope>
</reference>
<protein>
    <recommendedName>
        <fullName evidence="6">G-protein coupled receptors family 1 profile domain-containing protein</fullName>
    </recommendedName>
</protein>
<feature type="transmembrane region" description="Helical" evidence="5">
    <location>
        <begin position="126"/>
        <end position="147"/>
    </location>
</feature>
<dbReference type="Proteomes" id="UP000663887">
    <property type="component" value="Unassembled WGS sequence"/>
</dbReference>
<comment type="subcellular location">
    <subcellularLocation>
        <location evidence="1">Membrane</location>
    </subcellularLocation>
</comment>
<dbReference type="InterPro" id="IPR017452">
    <property type="entry name" value="GPCR_Rhodpsn_7TM"/>
</dbReference>
<organism evidence="8 9">
    <name type="scientific">Rotaria magnacalcarata</name>
    <dbReference type="NCBI Taxonomy" id="392030"/>
    <lineage>
        <taxon>Eukaryota</taxon>
        <taxon>Metazoa</taxon>
        <taxon>Spiralia</taxon>
        <taxon>Gnathifera</taxon>
        <taxon>Rotifera</taxon>
        <taxon>Eurotatoria</taxon>
        <taxon>Bdelloidea</taxon>
        <taxon>Philodinida</taxon>
        <taxon>Philodinidae</taxon>
        <taxon>Rotaria</taxon>
    </lineage>
</organism>
<evidence type="ECO:0000313" key="9">
    <source>
        <dbReference type="Proteomes" id="UP000663856"/>
    </source>
</evidence>
<dbReference type="Proteomes" id="UP000663856">
    <property type="component" value="Unassembled WGS sequence"/>
</dbReference>
<dbReference type="EMBL" id="CAJNRG010005691">
    <property type="protein sequence ID" value="CAF2079870.1"/>
    <property type="molecule type" value="Genomic_DNA"/>
</dbReference>
<dbReference type="EMBL" id="CAJNRF010016713">
    <property type="protein sequence ID" value="CAF2209738.1"/>
    <property type="molecule type" value="Genomic_DNA"/>
</dbReference>
<dbReference type="PROSITE" id="PS50262">
    <property type="entry name" value="G_PROTEIN_RECEP_F1_2"/>
    <property type="match status" value="1"/>
</dbReference>
<evidence type="ECO:0000256" key="4">
    <source>
        <dbReference type="ARBA" id="ARBA00023136"/>
    </source>
</evidence>
<dbReference type="Gene3D" id="1.20.1070.10">
    <property type="entry name" value="Rhodopsin 7-helix transmembrane proteins"/>
    <property type="match status" value="1"/>
</dbReference>
<evidence type="ECO:0000256" key="5">
    <source>
        <dbReference type="SAM" id="Phobius"/>
    </source>
</evidence>
<evidence type="ECO:0000313" key="8">
    <source>
        <dbReference type="EMBL" id="CAF2209738.1"/>
    </source>
</evidence>
<feature type="transmembrane region" description="Helical" evidence="5">
    <location>
        <begin position="6"/>
        <end position="26"/>
    </location>
</feature>
<feature type="transmembrane region" description="Helical" evidence="5">
    <location>
        <begin position="38"/>
        <end position="57"/>
    </location>
</feature>
<evidence type="ECO:0000259" key="6">
    <source>
        <dbReference type="PROSITE" id="PS50262"/>
    </source>
</evidence>
<feature type="domain" description="G-protein coupled receptors family 1 profile" evidence="6">
    <location>
        <begin position="1"/>
        <end position="165"/>
    </location>
</feature>
<proteinExistence type="predicted"/>